<accession>A0A1X2HDK8</accession>
<evidence type="ECO:0000313" key="2">
    <source>
        <dbReference type="EMBL" id="ORY96871.1"/>
    </source>
</evidence>
<name>A0A1X2HDK8_SYNRA</name>
<dbReference type="Proteomes" id="UP000242180">
    <property type="component" value="Unassembled WGS sequence"/>
</dbReference>
<protein>
    <submittedName>
        <fullName evidence="2">Uncharacterized protein</fullName>
    </submittedName>
</protein>
<evidence type="ECO:0000256" key="1">
    <source>
        <dbReference type="SAM" id="SignalP"/>
    </source>
</evidence>
<feature type="signal peptide" evidence="1">
    <location>
        <begin position="1"/>
        <end position="23"/>
    </location>
</feature>
<feature type="chain" id="PRO_5012485114" evidence="1">
    <location>
        <begin position="24"/>
        <end position="265"/>
    </location>
</feature>
<keyword evidence="1" id="KW-0732">Signal</keyword>
<reference evidence="2 3" key="1">
    <citation type="submission" date="2016-07" db="EMBL/GenBank/DDBJ databases">
        <title>Pervasive Adenine N6-methylation of Active Genes in Fungi.</title>
        <authorList>
            <consortium name="DOE Joint Genome Institute"/>
            <person name="Mondo S.J."/>
            <person name="Dannebaum R.O."/>
            <person name="Kuo R.C."/>
            <person name="Labutti K."/>
            <person name="Haridas S."/>
            <person name="Kuo A."/>
            <person name="Salamov A."/>
            <person name="Ahrendt S.R."/>
            <person name="Lipzen A."/>
            <person name="Sullivan W."/>
            <person name="Andreopoulos W.B."/>
            <person name="Clum A."/>
            <person name="Lindquist E."/>
            <person name="Daum C."/>
            <person name="Ramamoorthy G.K."/>
            <person name="Gryganskyi A."/>
            <person name="Culley D."/>
            <person name="Magnuson J.K."/>
            <person name="James T.Y."/>
            <person name="O'Malley M.A."/>
            <person name="Stajich J.E."/>
            <person name="Spatafora J.W."/>
            <person name="Visel A."/>
            <person name="Grigoriev I.V."/>
        </authorList>
    </citation>
    <scope>NUCLEOTIDE SEQUENCE [LARGE SCALE GENOMIC DNA]</scope>
    <source>
        <strain evidence="2 3">NRRL 2496</strain>
    </source>
</reference>
<sequence>MKFTLHNLLSLTLVLVCALGVFAAPLQDLSVTSVDLAEQAANAQGDEHLYVTVSRTDDLVDDDGSLLAERVMTVQVTFDVVDTQLHCNGVPVEIGVSNIQVQAQIASNPEKLTVASEEEAALLEDSFDIGLATVEVTAAILDELKTDDGLTVLRLSVQEKIVEINGEQVVQTEAGQQIIDIFEDGKVQKWAVDPSHQRRFAFCARPDCPHGLRRSPRRVVEGPVAAHPRHDHRWFLRYLVRHCLGYPPVDRLCLGSDGVPGCSCR</sequence>
<dbReference type="EMBL" id="MCGN01000005">
    <property type="protein sequence ID" value="ORY96871.1"/>
    <property type="molecule type" value="Genomic_DNA"/>
</dbReference>
<evidence type="ECO:0000313" key="3">
    <source>
        <dbReference type="Proteomes" id="UP000242180"/>
    </source>
</evidence>
<gene>
    <name evidence="2" type="ORF">BCR43DRAFT_291345</name>
</gene>
<dbReference type="OrthoDB" id="5561232at2759"/>
<dbReference type="InParanoid" id="A0A1X2HDK8"/>
<comment type="caution">
    <text evidence="2">The sequence shown here is derived from an EMBL/GenBank/DDBJ whole genome shotgun (WGS) entry which is preliminary data.</text>
</comment>
<keyword evidence="3" id="KW-1185">Reference proteome</keyword>
<dbReference type="AlphaFoldDB" id="A0A1X2HDK8"/>
<organism evidence="2 3">
    <name type="scientific">Syncephalastrum racemosum</name>
    <name type="common">Filamentous fungus</name>
    <dbReference type="NCBI Taxonomy" id="13706"/>
    <lineage>
        <taxon>Eukaryota</taxon>
        <taxon>Fungi</taxon>
        <taxon>Fungi incertae sedis</taxon>
        <taxon>Mucoromycota</taxon>
        <taxon>Mucoromycotina</taxon>
        <taxon>Mucoromycetes</taxon>
        <taxon>Mucorales</taxon>
        <taxon>Syncephalastraceae</taxon>
        <taxon>Syncephalastrum</taxon>
    </lineage>
</organism>
<proteinExistence type="predicted"/>